<dbReference type="PANTHER" id="PTHR41786:SF1">
    <property type="entry name" value="6-HYDROXYMETHYLPTERIN DIPHOSPHOKINASE MPTE-LIKE DOMAIN-CONTAINING PROTEIN"/>
    <property type="match status" value="1"/>
</dbReference>
<evidence type="ECO:0000259" key="1">
    <source>
        <dbReference type="Pfam" id="PF01973"/>
    </source>
</evidence>
<dbReference type="KEGG" id="tbe:Trebr_1935"/>
<dbReference type="HOGENOM" id="CLU_026503_0_0_12"/>
<sequence>MNSFWNNNRTLFEKRFPQLYALIADELRRAADGVKTASDGSASYPCGWTVRPAKNGQPTAVSSEGRLHSAYDPGREAEQLALSFKEEAPRVGAFVFLGFGLGYAPLAAARSYPSAKLILVEPDAGCFAAALSCVDWRAVFAHSDCALCVSAAHQSVIALLERVGSDSCVFIKGKTGSEEGKRYFDGLDTLIARNRSKRAINTKTLEKFASLWRRNSCRNLPKLAELDGIRRYEGTASNLSACVLAAGPSLDGVLPYLAEIKERCLLICVDTALRACLRSGVEPDFIVLVDPQYWNARHLDRLRAPHGVLITESAAYPSVFRFDCRETVLCSSMYPVGAYFEARCGEKGKLGAGGSVATSAWDFARACGCREIFIAGLDLGFPDKKTHARGSTFEERAHAVSNRLEPAERTAAAALFAAETRTARSYAGGELLTDNRMSLYAWWFESSAAAHPELKTYSLTPDSLRIPGIEAFPLERLLARRDAADERRRFFDSEKAARAEFEKKRPERAARFAAALGGLKADLADMHALAESGERLCRSALDCRSEAEFTARYADVSASLSELDKKIVSSSITEAASLVFPTEERLERVFADSALPAEPMRESLEKSRVIYRLVREAVRGYQRLLAE</sequence>
<accession>F4LJA9</accession>
<name>F4LJA9_TREBD</name>
<dbReference type="PANTHER" id="PTHR41786">
    <property type="entry name" value="MOTILITY ACCESSORY FACTOR MAF"/>
    <property type="match status" value="1"/>
</dbReference>
<protein>
    <recommendedName>
        <fullName evidence="1">6-hydroxymethylpterin diphosphokinase MptE-like domain-containing protein</fullName>
    </recommendedName>
</protein>
<organism evidence="2 3">
    <name type="scientific">Treponema brennaborense (strain DSM 12168 / CIP 105900 / DD5/3)</name>
    <dbReference type="NCBI Taxonomy" id="906968"/>
    <lineage>
        <taxon>Bacteria</taxon>
        <taxon>Pseudomonadati</taxon>
        <taxon>Spirochaetota</taxon>
        <taxon>Spirochaetia</taxon>
        <taxon>Spirochaetales</taxon>
        <taxon>Treponemataceae</taxon>
        <taxon>Treponema</taxon>
    </lineage>
</organism>
<dbReference type="Pfam" id="PF01973">
    <property type="entry name" value="MptE-like"/>
    <property type="match status" value="1"/>
</dbReference>
<dbReference type="STRING" id="906968.Trebr_1935"/>
<dbReference type="eggNOG" id="COG2604">
    <property type="taxonomic scope" value="Bacteria"/>
</dbReference>
<dbReference type="Proteomes" id="UP000006546">
    <property type="component" value="Chromosome"/>
</dbReference>
<evidence type="ECO:0000313" key="3">
    <source>
        <dbReference type="Proteomes" id="UP000006546"/>
    </source>
</evidence>
<dbReference type="RefSeq" id="WP_013759058.1">
    <property type="nucleotide sequence ID" value="NC_015500.1"/>
</dbReference>
<reference evidence="3" key="1">
    <citation type="submission" date="2011-04" db="EMBL/GenBank/DDBJ databases">
        <title>The complete genome of Treponema brennaborense DSM 12168.</title>
        <authorList>
            <person name="Lucas S."/>
            <person name="Han J."/>
            <person name="Lapidus A."/>
            <person name="Bruce D."/>
            <person name="Goodwin L."/>
            <person name="Pitluck S."/>
            <person name="Peters L."/>
            <person name="Kyrpides N."/>
            <person name="Mavromatis K."/>
            <person name="Ivanova N."/>
            <person name="Mikhailova N."/>
            <person name="Pagani I."/>
            <person name="Teshima H."/>
            <person name="Detter J.C."/>
            <person name="Tapia R."/>
            <person name="Han C."/>
            <person name="Land M."/>
            <person name="Hauser L."/>
            <person name="Markowitz V."/>
            <person name="Cheng J.-F."/>
            <person name="Hugenholtz P."/>
            <person name="Woyke T."/>
            <person name="Wu D."/>
            <person name="Gronow S."/>
            <person name="Wellnitz S."/>
            <person name="Brambilla E."/>
            <person name="Klenk H.-P."/>
            <person name="Eisen J.A."/>
        </authorList>
    </citation>
    <scope>NUCLEOTIDE SEQUENCE [LARGE SCALE GENOMIC DNA]</scope>
    <source>
        <strain evidence="3">DSM 12168 / CIP 105900 / DD5/3</strain>
    </source>
</reference>
<gene>
    <name evidence="2" type="ordered locus">Trebr_1935</name>
</gene>
<keyword evidence="3" id="KW-1185">Reference proteome</keyword>
<dbReference type="EMBL" id="CP002696">
    <property type="protein sequence ID" value="AEE17354.1"/>
    <property type="molecule type" value="Genomic_DNA"/>
</dbReference>
<evidence type="ECO:0000313" key="2">
    <source>
        <dbReference type="EMBL" id="AEE17354.1"/>
    </source>
</evidence>
<dbReference type="AlphaFoldDB" id="F4LJA9"/>
<feature type="domain" description="6-hydroxymethylpterin diphosphokinase MptE-like" evidence="1">
    <location>
        <begin position="215"/>
        <end position="383"/>
    </location>
</feature>
<proteinExistence type="predicted"/>
<dbReference type="InterPro" id="IPR002826">
    <property type="entry name" value="MptE-like"/>
</dbReference>